<dbReference type="Proteomes" id="UP000230069">
    <property type="component" value="Unassembled WGS sequence"/>
</dbReference>
<sequence>MFEEAYERCRTSPTEGIPFTVEDFDNAIGKYDFVTEIGTKSFQYQQVLGDEVSQVLNNKFHPEYTMQVSFSMMFLVFFCFLHELWVIILYLECLLTGFKY</sequence>
<dbReference type="OrthoDB" id="1937467at2759"/>
<keyword evidence="1" id="KW-1133">Transmembrane helix</keyword>
<reference evidence="2 3" key="1">
    <citation type="submission" date="2017-09" db="EMBL/GenBank/DDBJ databases">
        <title>WGS assembly of Aquilegia coerulea Goldsmith.</title>
        <authorList>
            <person name="Hodges S."/>
            <person name="Kramer E."/>
            <person name="Nordborg M."/>
            <person name="Tomkins J."/>
            <person name="Borevitz J."/>
            <person name="Derieg N."/>
            <person name="Yan J."/>
            <person name="Mihaltcheva S."/>
            <person name="Hayes R.D."/>
            <person name="Rokhsar D."/>
        </authorList>
    </citation>
    <scope>NUCLEOTIDE SEQUENCE [LARGE SCALE GENOMIC DNA]</scope>
    <source>
        <strain evidence="3">cv. Goldsmith</strain>
    </source>
</reference>
<gene>
    <name evidence="2" type="ORF">AQUCO_07700002v1</name>
</gene>
<protein>
    <submittedName>
        <fullName evidence="2">Uncharacterized protein</fullName>
    </submittedName>
</protein>
<dbReference type="EMBL" id="KZ305094">
    <property type="protein sequence ID" value="PIA27440.1"/>
    <property type="molecule type" value="Genomic_DNA"/>
</dbReference>
<evidence type="ECO:0000313" key="3">
    <source>
        <dbReference type="Proteomes" id="UP000230069"/>
    </source>
</evidence>
<evidence type="ECO:0000313" key="2">
    <source>
        <dbReference type="EMBL" id="PIA27440.1"/>
    </source>
</evidence>
<evidence type="ECO:0000256" key="1">
    <source>
        <dbReference type="SAM" id="Phobius"/>
    </source>
</evidence>
<name>A0A2G5C831_AQUCA</name>
<organism evidence="2 3">
    <name type="scientific">Aquilegia coerulea</name>
    <name type="common">Rocky mountain columbine</name>
    <dbReference type="NCBI Taxonomy" id="218851"/>
    <lineage>
        <taxon>Eukaryota</taxon>
        <taxon>Viridiplantae</taxon>
        <taxon>Streptophyta</taxon>
        <taxon>Embryophyta</taxon>
        <taxon>Tracheophyta</taxon>
        <taxon>Spermatophyta</taxon>
        <taxon>Magnoliopsida</taxon>
        <taxon>Ranunculales</taxon>
        <taxon>Ranunculaceae</taxon>
        <taxon>Thalictroideae</taxon>
        <taxon>Aquilegia</taxon>
    </lineage>
</organism>
<keyword evidence="1" id="KW-0472">Membrane</keyword>
<accession>A0A2G5C831</accession>
<keyword evidence="3" id="KW-1185">Reference proteome</keyword>
<feature type="transmembrane region" description="Helical" evidence="1">
    <location>
        <begin position="68"/>
        <end position="91"/>
    </location>
</feature>
<dbReference type="AlphaFoldDB" id="A0A2G5C831"/>
<dbReference type="InParanoid" id="A0A2G5C831"/>
<dbReference type="STRING" id="218851.A0A2G5C831"/>
<keyword evidence="1" id="KW-0812">Transmembrane</keyword>
<proteinExistence type="predicted"/>